<comment type="caution">
    <text evidence="19">The sequence shown here is derived from an EMBL/GenBank/DDBJ whole genome shotgun (WGS) entry which is preliminary data.</text>
</comment>
<keyword evidence="7 17" id="KW-0819">tRNA processing</keyword>
<feature type="binding site" evidence="17">
    <location>
        <position position="112"/>
    </location>
    <ligand>
        <name>[4Fe-4S] cluster</name>
        <dbReference type="ChEBI" id="CHEBI:49883"/>
    </ligand>
</feature>
<evidence type="ECO:0000313" key="19">
    <source>
        <dbReference type="EMBL" id="MBO8415877.1"/>
    </source>
</evidence>
<dbReference type="GO" id="GO:0046872">
    <property type="term" value="F:metal ion binding"/>
    <property type="evidence" value="ECO:0007669"/>
    <property type="project" value="UniProtKB-KW"/>
</dbReference>
<comment type="catalytic activity">
    <reaction evidence="16 17">
        <text>epoxyqueuosine(34) in tRNA + AH2 = queuosine(34) in tRNA + A + H2O</text>
        <dbReference type="Rhea" id="RHEA:32159"/>
        <dbReference type="Rhea" id="RHEA-COMP:18571"/>
        <dbReference type="Rhea" id="RHEA-COMP:18582"/>
        <dbReference type="ChEBI" id="CHEBI:13193"/>
        <dbReference type="ChEBI" id="CHEBI:15377"/>
        <dbReference type="ChEBI" id="CHEBI:17499"/>
        <dbReference type="ChEBI" id="CHEBI:194431"/>
        <dbReference type="ChEBI" id="CHEBI:194443"/>
        <dbReference type="EC" id="1.17.99.6"/>
    </reaction>
</comment>
<evidence type="ECO:0000313" key="20">
    <source>
        <dbReference type="Proteomes" id="UP000823631"/>
    </source>
</evidence>
<keyword evidence="11 17" id="KW-0408">Iron</keyword>
<keyword evidence="12 17" id="KW-0411">Iron-sulfur</keyword>
<evidence type="ECO:0000256" key="10">
    <source>
        <dbReference type="ARBA" id="ARBA00023002"/>
    </source>
</evidence>
<comment type="pathway">
    <text evidence="2 17">tRNA modification; tRNA-queuosine biosynthesis.</text>
</comment>
<comment type="function">
    <text evidence="1 17">Catalyzes the conversion of epoxyqueuosine (oQ) to queuosine (Q), which is a hypermodified base found in the wobble positions of tRNA(Asp), tRNA(Asn), tRNA(His) and tRNA(Tyr).</text>
</comment>
<evidence type="ECO:0000256" key="4">
    <source>
        <dbReference type="ARBA" id="ARBA00012622"/>
    </source>
</evidence>
<keyword evidence="13 17" id="KW-1015">Disulfide bond</keyword>
<keyword evidence="14 17" id="KW-0676">Redox-active center</keyword>
<organism evidence="19 20">
    <name type="scientific">Candidatus Avisuccinivibrio stercorigallinarum</name>
    <dbReference type="NCBI Taxonomy" id="2840704"/>
    <lineage>
        <taxon>Bacteria</taxon>
        <taxon>Pseudomonadati</taxon>
        <taxon>Pseudomonadota</taxon>
        <taxon>Gammaproteobacteria</taxon>
        <taxon>Aeromonadales</taxon>
        <taxon>Succinivibrionaceae</taxon>
        <taxon>Succinivibrionaceae incertae sedis</taxon>
        <taxon>Candidatus Avisuccinivibrio</taxon>
    </lineage>
</organism>
<dbReference type="EMBL" id="JADINH010000124">
    <property type="protein sequence ID" value="MBO8415877.1"/>
    <property type="molecule type" value="Genomic_DNA"/>
</dbReference>
<reference evidence="19" key="1">
    <citation type="submission" date="2020-10" db="EMBL/GenBank/DDBJ databases">
        <authorList>
            <person name="Gilroy R."/>
        </authorList>
    </citation>
    <scope>NUCLEOTIDE SEQUENCE</scope>
    <source>
        <strain evidence="19">17213</strain>
    </source>
</reference>
<name>A0A9D9DBK5_9GAMM</name>
<evidence type="ECO:0000256" key="1">
    <source>
        <dbReference type="ARBA" id="ARBA00002268"/>
    </source>
</evidence>
<feature type="disulfide bond" description="Redox-active" evidence="17">
    <location>
        <begin position="191"/>
        <end position="193"/>
    </location>
</feature>
<keyword evidence="6 17" id="KW-0004">4Fe-4S</keyword>
<evidence type="ECO:0000256" key="17">
    <source>
        <dbReference type="HAMAP-Rule" id="MF_02089"/>
    </source>
</evidence>
<dbReference type="GO" id="GO:0051539">
    <property type="term" value="F:4 iron, 4 sulfur cluster binding"/>
    <property type="evidence" value="ECO:0007669"/>
    <property type="project" value="UniProtKB-UniRule"/>
</dbReference>
<sequence length="227" mass="25840">MQEHLPADFLHTPLKLALPPEASGLVLHCCCAPCAGAVLECLKANNISPVVYFYNPNIHPRREYEIRRDELIEMCALFGFEYAVGDYGVSEWLAAVKGHEDEPERSTRCQLCFDLRMLGTARFAKERGINLFSSTMATSRWKSRQQVDAAGMRAMQMTGVSYWGQDWRKKGMAERRNYLVREIGFYNQRYCGCVFGRLNEEKTRALHSRKNKAADPLPPSGDGHEVK</sequence>
<evidence type="ECO:0000256" key="5">
    <source>
        <dbReference type="ARBA" id="ARBA00016895"/>
    </source>
</evidence>
<dbReference type="Proteomes" id="UP000823631">
    <property type="component" value="Unassembled WGS sequence"/>
</dbReference>
<evidence type="ECO:0000256" key="6">
    <source>
        <dbReference type="ARBA" id="ARBA00022485"/>
    </source>
</evidence>
<feature type="binding site" evidence="17">
    <location>
        <position position="31"/>
    </location>
    <ligand>
        <name>[4Fe-4S] cluster</name>
        <dbReference type="ChEBI" id="CHEBI:49883"/>
    </ligand>
</feature>
<evidence type="ECO:0000256" key="7">
    <source>
        <dbReference type="ARBA" id="ARBA00022694"/>
    </source>
</evidence>
<feature type="binding site" evidence="17">
    <location>
        <position position="109"/>
    </location>
    <ligand>
        <name>[4Fe-4S] cluster</name>
        <dbReference type="ChEBI" id="CHEBI:49883"/>
    </ligand>
</feature>
<dbReference type="EC" id="1.17.99.6" evidence="4 17"/>
<dbReference type="PANTHER" id="PTHR36701:SF1">
    <property type="entry name" value="EPOXYQUEUOSINE REDUCTASE QUEH"/>
    <property type="match status" value="1"/>
</dbReference>
<feature type="region of interest" description="Disordered" evidence="18">
    <location>
        <begin position="206"/>
        <end position="227"/>
    </location>
</feature>
<proteinExistence type="inferred from homology"/>
<reference evidence="19" key="2">
    <citation type="journal article" date="2021" name="PeerJ">
        <title>Extensive microbial diversity within the chicken gut microbiome revealed by metagenomics and culture.</title>
        <authorList>
            <person name="Gilroy R."/>
            <person name="Ravi A."/>
            <person name="Getino M."/>
            <person name="Pursley I."/>
            <person name="Horton D.L."/>
            <person name="Alikhan N.F."/>
            <person name="Baker D."/>
            <person name="Gharbi K."/>
            <person name="Hall N."/>
            <person name="Watson M."/>
            <person name="Adriaenssens E.M."/>
            <person name="Foster-Nyarko E."/>
            <person name="Jarju S."/>
            <person name="Secka A."/>
            <person name="Antonio M."/>
            <person name="Oren A."/>
            <person name="Chaudhuri R.R."/>
            <person name="La Ragione R."/>
            <person name="Hildebrand F."/>
            <person name="Pallen M.J."/>
        </authorList>
    </citation>
    <scope>NUCLEOTIDE SEQUENCE</scope>
    <source>
        <strain evidence="19">17213</strain>
    </source>
</reference>
<comment type="similarity">
    <text evidence="3 17">Belongs to the QueH family.</text>
</comment>
<accession>A0A9D9DBK5</accession>
<dbReference type="GO" id="GO:0008616">
    <property type="term" value="P:tRNA queuosine(34) biosynthetic process"/>
    <property type="evidence" value="ECO:0007669"/>
    <property type="project" value="UniProtKB-UniRule"/>
</dbReference>
<keyword evidence="8 17" id="KW-0479">Metal-binding</keyword>
<dbReference type="InterPro" id="IPR003828">
    <property type="entry name" value="QueH"/>
</dbReference>
<dbReference type="GO" id="GO:0052693">
    <property type="term" value="F:epoxyqueuosine reductase activity"/>
    <property type="evidence" value="ECO:0007669"/>
    <property type="project" value="UniProtKB-UniRule"/>
</dbReference>
<gene>
    <name evidence="17" type="primary">queH</name>
    <name evidence="19" type="ORF">IAB19_05815</name>
</gene>
<evidence type="ECO:0000256" key="12">
    <source>
        <dbReference type="ARBA" id="ARBA00023014"/>
    </source>
</evidence>
<evidence type="ECO:0000256" key="18">
    <source>
        <dbReference type="SAM" id="MobiDB-lite"/>
    </source>
</evidence>
<evidence type="ECO:0000256" key="16">
    <source>
        <dbReference type="ARBA" id="ARBA00047415"/>
    </source>
</evidence>
<evidence type="ECO:0000256" key="14">
    <source>
        <dbReference type="ARBA" id="ARBA00023284"/>
    </source>
</evidence>
<evidence type="ECO:0000256" key="2">
    <source>
        <dbReference type="ARBA" id="ARBA00004691"/>
    </source>
</evidence>
<evidence type="ECO:0000256" key="3">
    <source>
        <dbReference type="ARBA" id="ARBA00008207"/>
    </source>
</evidence>
<dbReference type="Pfam" id="PF02677">
    <property type="entry name" value="QueH"/>
    <property type="match status" value="1"/>
</dbReference>
<feature type="binding site" evidence="17">
    <location>
        <position position="30"/>
    </location>
    <ligand>
        <name>[4Fe-4S] cluster</name>
        <dbReference type="ChEBI" id="CHEBI:49883"/>
    </ligand>
</feature>
<evidence type="ECO:0000256" key="11">
    <source>
        <dbReference type="ARBA" id="ARBA00023004"/>
    </source>
</evidence>
<evidence type="ECO:0000256" key="15">
    <source>
        <dbReference type="ARBA" id="ARBA00031446"/>
    </source>
</evidence>
<protein>
    <recommendedName>
        <fullName evidence="5 17">Epoxyqueuosine reductase QueH</fullName>
        <ecNumber evidence="4 17">1.17.99.6</ecNumber>
    </recommendedName>
    <alternativeName>
        <fullName evidence="15 17">Queuosine biosynthesis protein QueH</fullName>
    </alternativeName>
</protein>
<dbReference type="HAMAP" id="MF_02089">
    <property type="entry name" value="QueH"/>
    <property type="match status" value="1"/>
</dbReference>
<evidence type="ECO:0000256" key="8">
    <source>
        <dbReference type="ARBA" id="ARBA00022723"/>
    </source>
</evidence>
<dbReference type="PANTHER" id="PTHR36701">
    <property type="entry name" value="EPOXYQUEUOSINE REDUCTASE QUEH"/>
    <property type="match status" value="1"/>
</dbReference>
<dbReference type="AlphaFoldDB" id="A0A9D9DBK5"/>
<evidence type="ECO:0000256" key="9">
    <source>
        <dbReference type="ARBA" id="ARBA00022785"/>
    </source>
</evidence>
<keyword evidence="10 17" id="KW-0560">Oxidoreductase</keyword>
<evidence type="ECO:0000256" key="13">
    <source>
        <dbReference type="ARBA" id="ARBA00023157"/>
    </source>
</evidence>
<keyword evidence="9 17" id="KW-0671">Queuosine biosynthesis</keyword>